<dbReference type="OrthoDB" id="9805159at2"/>
<dbReference type="Gene3D" id="2.60.40.10">
    <property type="entry name" value="Immunoglobulins"/>
    <property type="match status" value="1"/>
</dbReference>
<reference evidence="8 9" key="1">
    <citation type="submission" date="2019-08" db="EMBL/GenBank/DDBJ databases">
        <authorList>
            <person name="Lei W."/>
        </authorList>
    </citation>
    <scope>NUCLEOTIDE SEQUENCE [LARGE SCALE GENOMIC DNA]</scope>
    <source>
        <strain evidence="8 9">CCUG 58627</strain>
    </source>
</reference>
<dbReference type="Gene3D" id="3.20.20.80">
    <property type="entry name" value="Glycosidases"/>
    <property type="match status" value="1"/>
</dbReference>
<proteinExistence type="inferred from homology"/>
<feature type="site" description="Transition state stabilizer" evidence="6">
    <location>
        <position position="472"/>
    </location>
</feature>
<dbReference type="EC" id="2.4.99.16" evidence="6"/>
<feature type="active site" description="Proton donor" evidence="6">
    <location>
        <position position="416"/>
    </location>
</feature>
<dbReference type="InterPro" id="IPR021828">
    <property type="entry name" value="GlgE_dom_N/S"/>
</dbReference>
<sequence length="676" mass="76150">MTGRLGIDDVRPQVSGGAHPSKAVVGEVIPVFAVVWREGHDALSATVNIKGPKTSSVAPTTRRITMQRSEHDPDQVNAIFVPDVPGDWTVRVDAWSDPMATWRHAVSAKIEAGQNAEQLANDLEHGARLFERAAQGVPKAQRPRLLKVAESLRGNGDLRARVAPGMSRDTLQLLELHPLRELLTRGKTRKVKVERREALVNSWYELFPRSTGGWDEHGNPVHGTFQTTADALERVARMGFDTVYFPPIHPIGEVNRKGRNNTLDPTPEDVGSPWAIGSKDGGHDAVHPRLGTLKDFDALIKRAKQLGLEVALDLALQCAPDHPWAEKHPEWFTVLPDGHIAYAENPPKLYQDIYPLNFDNDTEGIYNEILRVVLFWIKRGVKTFRVDNPHTKPANFWEWLIATVHETHPDVIFLAEAFTRRPRLYGLAKLGFSQSYTYFTWQTSKYELEQFGKEIATMADVSRPNIFVNTPDILHASLQYGGRGMFAIRSVLAATMSPLWGVYSGYELYEHEAVAPGSEEYNNSEKYELRPRNYEQALDNGDSLEPFITMLNKIRRENPSLQQLRNLHFHNVDNDQLIAYSKVDALTGNAVLVVVNLDPNNAQEGTVHLDLAQLGLAGSVGFDVHDQITGASYTWGEHNYVRLEPWRDVAHIFVLPEVPSQRREKLAWREVSEYHD</sequence>
<dbReference type="InterPro" id="IPR026585">
    <property type="entry name" value="GlgE"/>
</dbReference>
<evidence type="ECO:0000256" key="4">
    <source>
        <dbReference type="ARBA" id="ARBA00023277"/>
    </source>
</evidence>
<keyword evidence="9" id="KW-1185">Reference proteome</keyword>
<dbReference type="AlphaFoldDB" id="A0A5C5UTU8"/>
<dbReference type="Pfam" id="PF11896">
    <property type="entry name" value="GlgE_dom_N_S"/>
    <property type="match status" value="1"/>
</dbReference>
<evidence type="ECO:0000256" key="1">
    <source>
        <dbReference type="ARBA" id="ARBA00011738"/>
    </source>
</evidence>
<dbReference type="SUPFAM" id="SSF51445">
    <property type="entry name" value="(Trans)glycosidases"/>
    <property type="match status" value="1"/>
</dbReference>
<evidence type="ECO:0000259" key="7">
    <source>
        <dbReference type="SMART" id="SM00642"/>
    </source>
</evidence>
<dbReference type="GO" id="GO:0004553">
    <property type="term" value="F:hydrolase activity, hydrolyzing O-glycosyl compounds"/>
    <property type="evidence" value="ECO:0007669"/>
    <property type="project" value="InterPro"/>
</dbReference>
<comment type="function">
    <text evidence="6">Maltosyltransferase that uses maltose 1-phosphate (M1P) as the sugar donor to elongate linear or branched alpha-(1-&gt;4)-glucans. Is involved in a branched alpha-glucan biosynthetic pathway from trehalose, together with TreS, Mak and GlgB.</text>
</comment>
<feature type="binding site" evidence="6">
    <location>
        <position position="352"/>
    </location>
    <ligand>
        <name>alpha-maltose 1-phosphate</name>
        <dbReference type="ChEBI" id="CHEBI:63576"/>
    </ligand>
</feature>
<feature type="binding site" evidence="6">
    <location>
        <position position="388"/>
    </location>
    <ligand>
        <name>alpha-maltose 1-phosphate</name>
        <dbReference type="ChEBI" id="CHEBI:63576"/>
    </ligand>
</feature>
<evidence type="ECO:0000256" key="2">
    <source>
        <dbReference type="ARBA" id="ARBA00022676"/>
    </source>
</evidence>
<dbReference type="InterPro" id="IPR049171">
    <property type="entry name" value="GLGE_C"/>
</dbReference>
<evidence type="ECO:0000256" key="3">
    <source>
        <dbReference type="ARBA" id="ARBA00022679"/>
    </source>
</evidence>
<dbReference type="HAMAP" id="MF_02124">
    <property type="entry name" value="GlgE"/>
    <property type="match status" value="1"/>
</dbReference>
<dbReference type="InterPro" id="IPR013783">
    <property type="entry name" value="Ig-like_fold"/>
</dbReference>
<dbReference type="Gene3D" id="2.60.40.1180">
    <property type="entry name" value="Golgi alpha-mannosidase II"/>
    <property type="match status" value="1"/>
</dbReference>
<feature type="binding site" evidence="6">
    <location>
        <begin position="526"/>
        <end position="527"/>
    </location>
    <ligand>
        <name>alpha-maltose 1-phosphate</name>
        <dbReference type="ChEBI" id="CHEBI:63576"/>
    </ligand>
</feature>
<feature type="binding site" evidence="6">
    <location>
        <position position="257"/>
    </location>
    <ligand>
        <name>alpha-maltose 1-phosphate</name>
        <dbReference type="ChEBI" id="CHEBI:63576"/>
    </ligand>
</feature>
<gene>
    <name evidence="6" type="primary">glgE</name>
    <name evidence="8" type="ORF">FRX94_01370</name>
</gene>
<dbReference type="GO" id="GO:0016758">
    <property type="term" value="F:hexosyltransferase activity"/>
    <property type="evidence" value="ECO:0007669"/>
    <property type="project" value="UniProtKB-UniRule"/>
</dbReference>
<comment type="similarity">
    <text evidence="6">Belongs to the glycosyl hydrolase 13 family. GlgE subfamily.</text>
</comment>
<evidence type="ECO:0000313" key="8">
    <source>
        <dbReference type="EMBL" id="TWT28865.1"/>
    </source>
</evidence>
<feature type="domain" description="Glycosyl hydrolase family 13 catalytic" evidence="7">
    <location>
        <begin position="201"/>
        <end position="555"/>
    </location>
</feature>
<dbReference type="InterPro" id="IPR013780">
    <property type="entry name" value="Glyco_hydro_b"/>
</dbReference>
<organism evidence="8 9">
    <name type="scientific">Corynebacterium canis</name>
    <dbReference type="NCBI Taxonomy" id="679663"/>
    <lineage>
        <taxon>Bacteria</taxon>
        <taxon>Bacillati</taxon>
        <taxon>Actinomycetota</taxon>
        <taxon>Actinomycetes</taxon>
        <taxon>Mycobacteriales</taxon>
        <taxon>Corynebacteriaceae</taxon>
        <taxon>Corynebacterium</taxon>
    </lineage>
</organism>
<name>A0A5C5UTU8_9CORY</name>
<feature type="binding site" evidence="6">
    <location>
        <position position="317"/>
    </location>
    <ligand>
        <name>alpha-maltose 1-phosphate</name>
        <dbReference type="ChEBI" id="CHEBI:63576"/>
    </ligand>
</feature>
<dbReference type="Gene3D" id="1.20.58.80">
    <property type="entry name" value="Phosphotransferase system, lactose/cellobiose-type IIA subunit"/>
    <property type="match status" value="1"/>
</dbReference>
<comment type="catalytic activity">
    <reaction evidence="5 6">
        <text>alpha-maltose 1-phosphate + [(1-&gt;4)-alpha-D-glucosyl](n) = [(1-&gt;4)-alpha-D-glucosyl](n+2) + phosphate</text>
        <dbReference type="Rhea" id="RHEA:42692"/>
        <dbReference type="Rhea" id="RHEA-COMP:9584"/>
        <dbReference type="Rhea" id="RHEA-COMP:10183"/>
        <dbReference type="ChEBI" id="CHEBI:15444"/>
        <dbReference type="ChEBI" id="CHEBI:43474"/>
        <dbReference type="ChEBI" id="CHEBI:63576"/>
        <dbReference type="EC" id="2.4.99.16"/>
    </reaction>
</comment>
<dbReference type="CDD" id="cd11344">
    <property type="entry name" value="AmyAc_GlgE_like"/>
    <property type="match status" value="1"/>
</dbReference>
<protein>
    <recommendedName>
        <fullName evidence="6">Alpha-1,4-glucan:maltose-1-phosphate maltosyltransferase</fullName>
        <shortName evidence="6">GMPMT</shortName>
        <ecNumber evidence="6">2.4.99.16</ecNumber>
    </recommendedName>
    <alternativeName>
        <fullName evidence="6">(1-&gt;4)-alpha-D-glucan:maltose-1-phosphate alpha-D-maltosyltransferase</fullName>
    </alternativeName>
</protein>
<accession>A0A5C5UTU8</accession>
<dbReference type="SMART" id="SM00642">
    <property type="entry name" value="Aamy"/>
    <property type="match status" value="1"/>
</dbReference>
<dbReference type="InterPro" id="IPR006047">
    <property type="entry name" value="GH13_cat_dom"/>
</dbReference>
<keyword evidence="4 6" id="KW-0119">Carbohydrate metabolism</keyword>
<feature type="active site" description="Nucleophile" evidence="6">
    <location>
        <position position="387"/>
    </location>
</feature>
<evidence type="ECO:0000256" key="6">
    <source>
        <dbReference type="HAMAP-Rule" id="MF_02124"/>
    </source>
</evidence>
<keyword evidence="2 6" id="KW-0328">Glycosyltransferase</keyword>
<evidence type="ECO:0000313" key="9">
    <source>
        <dbReference type="Proteomes" id="UP000320791"/>
    </source>
</evidence>
<dbReference type="Proteomes" id="UP000320791">
    <property type="component" value="Unassembled WGS sequence"/>
</dbReference>
<dbReference type="Pfam" id="PF21702">
    <property type="entry name" value="GLGE_C"/>
    <property type="match status" value="1"/>
</dbReference>
<keyword evidence="3 6" id="KW-0808">Transferase</keyword>
<dbReference type="EMBL" id="VOHM01000002">
    <property type="protein sequence ID" value="TWT28865.1"/>
    <property type="molecule type" value="Genomic_DNA"/>
</dbReference>
<dbReference type="PANTHER" id="PTHR47786:SF2">
    <property type="entry name" value="GLYCOSYL HYDROLASE FAMILY 13 CATALYTIC DOMAIN-CONTAINING PROTEIN"/>
    <property type="match status" value="1"/>
</dbReference>
<dbReference type="GO" id="GO:0030979">
    <property type="term" value="P:alpha-glucan biosynthetic process"/>
    <property type="evidence" value="ECO:0007669"/>
    <property type="project" value="UniProtKB-UniRule"/>
</dbReference>
<dbReference type="InterPro" id="IPR017853">
    <property type="entry name" value="GH"/>
</dbReference>
<comment type="caution">
    <text evidence="8">The sequence shown here is derived from an EMBL/GenBank/DDBJ whole genome shotgun (WGS) entry which is preliminary data.</text>
</comment>
<dbReference type="RefSeq" id="WP_146323320.1">
    <property type="nucleotide sequence ID" value="NZ_BAABLR010000075.1"/>
</dbReference>
<dbReference type="PANTHER" id="PTHR47786">
    <property type="entry name" value="ALPHA-1,4-GLUCAN:MALTOSE-1-PHOSPHATE MALTOSYLTRANSFERASE"/>
    <property type="match status" value="1"/>
</dbReference>
<evidence type="ECO:0000256" key="5">
    <source>
        <dbReference type="ARBA" id="ARBA00048735"/>
    </source>
</evidence>
<comment type="subunit">
    <text evidence="1 6">Homodimer.</text>
</comment>